<protein>
    <submittedName>
        <fullName evidence="1">Unnamed protein product</fullName>
    </submittedName>
</protein>
<accession>A0A9W6YIL1</accession>
<proteinExistence type="predicted"/>
<name>A0A9W6YIL1_9STRA</name>
<reference evidence="1" key="1">
    <citation type="submission" date="2023-04" db="EMBL/GenBank/DDBJ databases">
        <title>Phytophthora lilii NBRC 32176.</title>
        <authorList>
            <person name="Ichikawa N."/>
            <person name="Sato H."/>
            <person name="Tonouchi N."/>
        </authorList>
    </citation>
    <scope>NUCLEOTIDE SEQUENCE</scope>
    <source>
        <strain evidence="1">NBRC 32176</strain>
    </source>
</reference>
<comment type="caution">
    <text evidence="1">The sequence shown here is derived from an EMBL/GenBank/DDBJ whole genome shotgun (WGS) entry which is preliminary data.</text>
</comment>
<dbReference type="EMBL" id="BSXW01012420">
    <property type="protein sequence ID" value="GMF64594.1"/>
    <property type="molecule type" value="Genomic_DNA"/>
</dbReference>
<gene>
    <name evidence="1" type="ORF">Plil01_001737700</name>
</gene>
<sequence>MEPFLKYNSRSLVPALPFARLEHFVSQNSFAVGEMLSVKTQGIYHCTGIDADDLHFPFPGYDRISSVELGAGYRNIQHFLTAPRSKPLDHDE</sequence>
<dbReference type="Proteomes" id="UP001165083">
    <property type="component" value="Unassembled WGS sequence"/>
</dbReference>
<organism evidence="1 2">
    <name type="scientific">Phytophthora lilii</name>
    <dbReference type="NCBI Taxonomy" id="2077276"/>
    <lineage>
        <taxon>Eukaryota</taxon>
        <taxon>Sar</taxon>
        <taxon>Stramenopiles</taxon>
        <taxon>Oomycota</taxon>
        <taxon>Peronosporomycetes</taxon>
        <taxon>Peronosporales</taxon>
        <taxon>Peronosporaceae</taxon>
        <taxon>Phytophthora</taxon>
    </lineage>
</organism>
<dbReference type="AlphaFoldDB" id="A0A9W6YIL1"/>
<evidence type="ECO:0000313" key="2">
    <source>
        <dbReference type="Proteomes" id="UP001165083"/>
    </source>
</evidence>
<keyword evidence="2" id="KW-1185">Reference proteome</keyword>
<evidence type="ECO:0000313" key="1">
    <source>
        <dbReference type="EMBL" id="GMF64594.1"/>
    </source>
</evidence>